<reference evidence="7" key="2">
    <citation type="submission" date="2017-03" db="EMBL/GenBank/DDBJ databases">
        <title>Bacillus sp. V-88(T) DSM27956, whole genome shotgun sequencing project.</title>
        <authorList>
            <person name="Dastager S.G."/>
            <person name="Neurgaonkar P.S."/>
            <person name="Dharne M.S."/>
        </authorList>
    </citation>
    <scope>NUCLEOTIDE SEQUENCE [LARGE SCALE GENOMIC DNA]</scope>
    <source>
        <strain evidence="7">DSM 25145</strain>
    </source>
</reference>
<proteinExistence type="predicted"/>
<dbReference type="OrthoDB" id="2594125at2"/>
<dbReference type="AlphaFoldDB" id="A0A1N6Q146"/>
<keyword evidence="3" id="KW-1133">Transmembrane helix</keyword>
<reference evidence="5 6" key="1">
    <citation type="submission" date="2017-01" db="EMBL/GenBank/DDBJ databases">
        <authorList>
            <person name="Mah S.A."/>
            <person name="Swanson W.J."/>
            <person name="Moy G.W."/>
            <person name="Vacquier V.D."/>
        </authorList>
    </citation>
    <scope>NUCLEOTIDE SEQUENCE [LARGE SCALE GENOMIC DNA]</scope>
    <source>
        <strain evidence="5 6">NIO-1016</strain>
    </source>
</reference>
<sequence>MNRKSSWMAQLKARICDERGLSLLELLAVLTVLVIVGSVMTSTLVTGQKIFTKQTAETQFREDADYVTTRIMNEFYSTPFDEVEMCTPAPCIRIIDSTDTSFNAVENENQDSETDYYYDLDSSKKDTANETVITIVDEQVHIQKATRKPGEATVLQSDELLETRSFFTSSNETFNLATCSAETEGGSCTSGTMELLFILSSDRTSEQMTLESRFGF</sequence>
<evidence type="ECO:0000313" key="4">
    <source>
        <dbReference type="EMBL" id="OXS80550.1"/>
    </source>
</evidence>
<dbReference type="RefSeq" id="WP_139325410.1">
    <property type="nucleotide sequence ID" value="NZ_FTLX01000001.1"/>
</dbReference>
<evidence type="ECO:0008006" key="8">
    <source>
        <dbReference type="Google" id="ProtNLM"/>
    </source>
</evidence>
<dbReference type="Proteomes" id="UP000215545">
    <property type="component" value="Unassembled WGS sequence"/>
</dbReference>
<evidence type="ECO:0000256" key="1">
    <source>
        <dbReference type="ARBA" id="ARBA00004241"/>
    </source>
</evidence>
<keyword evidence="7" id="KW-1185">Reference proteome</keyword>
<protein>
    <recommendedName>
        <fullName evidence="8">Prepilin-type N-terminal cleavage/methylation domain-containing protein</fullName>
    </recommendedName>
</protein>
<evidence type="ECO:0000313" key="7">
    <source>
        <dbReference type="Proteomes" id="UP000215545"/>
    </source>
</evidence>
<evidence type="ECO:0000313" key="5">
    <source>
        <dbReference type="EMBL" id="SIQ10298.1"/>
    </source>
</evidence>
<dbReference type="EMBL" id="MWSK01000001">
    <property type="protein sequence ID" value="OXS80550.1"/>
    <property type="molecule type" value="Genomic_DNA"/>
</dbReference>
<dbReference type="InterPro" id="IPR012902">
    <property type="entry name" value="N_methyl_site"/>
</dbReference>
<evidence type="ECO:0000256" key="2">
    <source>
        <dbReference type="ARBA" id="ARBA00023287"/>
    </source>
</evidence>
<dbReference type="PROSITE" id="PS00409">
    <property type="entry name" value="PROKAR_NTER_METHYL"/>
    <property type="match status" value="1"/>
</dbReference>
<dbReference type="STRING" id="1017273.SAMN05443094_101710"/>
<dbReference type="Proteomes" id="UP000186385">
    <property type="component" value="Unassembled WGS sequence"/>
</dbReference>
<organism evidence="5 6">
    <name type="scientific">Domibacillus enclensis</name>
    <dbReference type="NCBI Taxonomy" id="1017273"/>
    <lineage>
        <taxon>Bacteria</taxon>
        <taxon>Bacillati</taxon>
        <taxon>Bacillota</taxon>
        <taxon>Bacilli</taxon>
        <taxon>Bacillales</taxon>
        <taxon>Bacillaceae</taxon>
        <taxon>Domibacillus</taxon>
    </lineage>
</organism>
<feature type="transmembrane region" description="Helical" evidence="3">
    <location>
        <begin position="21"/>
        <end position="45"/>
    </location>
</feature>
<keyword evidence="3" id="KW-0472">Membrane</keyword>
<evidence type="ECO:0000313" key="6">
    <source>
        <dbReference type="Proteomes" id="UP000186385"/>
    </source>
</evidence>
<dbReference type="EMBL" id="FTLX01000001">
    <property type="protein sequence ID" value="SIQ10298.1"/>
    <property type="molecule type" value="Genomic_DNA"/>
</dbReference>
<keyword evidence="2" id="KW-0178">Competence</keyword>
<evidence type="ECO:0000256" key="3">
    <source>
        <dbReference type="SAM" id="Phobius"/>
    </source>
</evidence>
<gene>
    <name evidence="4" type="ORF">B1B05_03455</name>
    <name evidence="5" type="ORF">SAMN05443094_101710</name>
</gene>
<comment type="subcellular location">
    <subcellularLocation>
        <location evidence="1">Cell surface</location>
    </subcellularLocation>
</comment>
<reference evidence="4" key="3">
    <citation type="submission" date="2017-03" db="EMBL/GenBank/DDBJ databases">
        <authorList>
            <person name="Dastager S.G."/>
            <person name="Neurgaonkar P.S."/>
            <person name="Dharne M.S."/>
        </authorList>
    </citation>
    <scope>NUCLEOTIDE SEQUENCE</scope>
    <source>
        <strain evidence="4">DSM 25145</strain>
    </source>
</reference>
<dbReference type="GO" id="GO:0009986">
    <property type="term" value="C:cell surface"/>
    <property type="evidence" value="ECO:0007669"/>
    <property type="project" value="UniProtKB-SubCell"/>
</dbReference>
<name>A0A1N6Q146_9BACI</name>
<accession>A0A1N6Q146</accession>
<dbReference type="GO" id="GO:0030420">
    <property type="term" value="P:establishment of competence for transformation"/>
    <property type="evidence" value="ECO:0007669"/>
    <property type="project" value="UniProtKB-KW"/>
</dbReference>
<keyword evidence="3" id="KW-0812">Transmembrane</keyword>